<evidence type="ECO:0000256" key="3">
    <source>
        <dbReference type="SAM" id="MobiDB-lite"/>
    </source>
</evidence>
<feature type="region of interest" description="Disordered" evidence="3">
    <location>
        <begin position="230"/>
        <end position="295"/>
    </location>
</feature>
<feature type="region of interest" description="Disordered" evidence="3">
    <location>
        <begin position="169"/>
        <end position="207"/>
    </location>
</feature>
<dbReference type="Gene3D" id="1.25.40.270">
    <property type="entry name" value="Vacuolar protein sorting-associated protein vta1"/>
    <property type="match status" value="1"/>
</dbReference>
<accession>A0A834R841</accession>
<evidence type="ECO:0000313" key="5">
    <source>
        <dbReference type="EMBL" id="KAF7490491.1"/>
    </source>
</evidence>
<reference evidence="5" key="2">
    <citation type="submission" date="2020-01" db="EMBL/GenBank/DDBJ databases">
        <authorList>
            <person name="Korhonen P.K.K."/>
            <person name="Guangxu M.G."/>
            <person name="Wang T.W."/>
            <person name="Stroehlein A.J.S."/>
            <person name="Young N.D."/>
            <person name="Ang C.-S.A."/>
            <person name="Fernando D.W.F."/>
            <person name="Lu H.L."/>
            <person name="Taylor S.T."/>
            <person name="Ehtesham M.E.M."/>
            <person name="Najaraj S.H.N."/>
            <person name="Harsha G.H.G."/>
            <person name="Madugundu A.M."/>
            <person name="Renuse S.R."/>
            <person name="Holt D.H."/>
            <person name="Pandey A.P."/>
            <person name="Papenfuss A.P."/>
            <person name="Gasser R.B.G."/>
            <person name="Fischer K.F."/>
        </authorList>
    </citation>
    <scope>NUCLEOTIDE SEQUENCE</scope>
    <source>
        <strain evidence="5">SSS_KF_BRIS2020</strain>
    </source>
</reference>
<dbReference type="InterPro" id="IPR023175">
    <property type="entry name" value="Vta1/CALS_N_sf"/>
</dbReference>
<evidence type="ECO:0000259" key="4">
    <source>
        <dbReference type="Pfam" id="PF04652"/>
    </source>
</evidence>
<feature type="compositionally biased region" description="Polar residues" evidence="3">
    <location>
        <begin position="248"/>
        <end position="259"/>
    </location>
</feature>
<feature type="compositionally biased region" description="Basic and acidic residues" evidence="3">
    <location>
        <begin position="169"/>
        <end position="178"/>
    </location>
</feature>
<dbReference type="InterPro" id="IPR039431">
    <property type="entry name" value="Vta1/CALS_N"/>
</dbReference>
<feature type="compositionally biased region" description="Polar residues" evidence="3">
    <location>
        <begin position="186"/>
        <end position="201"/>
    </location>
</feature>
<comment type="subcellular location">
    <subcellularLocation>
        <location evidence="1">Endomembrane system</location>
    </subcellularLocation>
</comment>
<evidence type="ECO:0000313" key="7">
    <source>
        <dbReference type="Proteomes" id="UP000070412"/>
    </source>
</evidence>
<gene>
    <name evidence="5" type="primary">SSS_835g</name>
    <name evidence="5" type="ORF">SSS_835</name>
</gene>
<reference evidence="7" key="1">
    <citation type="journal article" date="2020" name="PLoS Negl. Trop. Dis.">
        <title>High-quality nuclear genome for Sarcoptes scabiei-A critical resource for a neglected parasite.</title>
        <authorList>
            <person name="Korhonen P.K."/>
            <person name="Gasser R.B."/>
            <person name="Ma G."/>
            <person name="Wang T."/>
            <person name="Stroehlein A.J."/>
            <person name="Young N.D."/>
            <person name="Ang C.S."/>
            <person name="Fernando D.D."/>
            <person name="Lu H.C."/>
            <person name="Taylor S."/>
            <person name="Reynolds S.L."/>
            <person name="Mofiz E."/>
            <person name="Najaraj S.H."/>
            <person name="Gowda H."/>
            <person name="Madugundu A."/>
            <person name="Renuse S."/>
            <person name="Holt D."/>
            <person name="Pandey A."/>
            <person name="Papenfuss A.T."/>
            <person name="Fischer K."/>
        </authorList>
    </citation>
    <scope>NUCLEOTIDE SEQUENCE [LARGE SCALE GENOMIC DNA]</scope>
</reference>
<feature type="compositionally biased region" description="Polar residues" evidence="3">
    <location>
        <begin position="271"/>
        <end position="295"/>
    </location>
</feature>
<keyword evidence="7" id="KW-1185">Reference proteome</keyword>
<dbReference type="InterPro" id="IPR044538">
    <property type="entry name" value="Vta1-like"/>
</dbReference>
<feature type="compositionally biased region" description="Low complexity" evidence="3">
    <location>
        <begin position="232"/>
        <end position="247"/>
    </location>
</feature>
<organism evidence="5">
    <name type="scientific">Sarcoptes scabiei</name>
    <name type="common">Itch mite</name>
    <name type="synonym">Acarus scabiei</name>
    <dbReference type="NCBI Taxonomy" id="52283"/>
    <lineage>
        <taxon>Eukaryota</taxon>
        <taxon>Metazoa</taxon>
        <taxon>Ecdysozoa</taxon>
        <taxon>Arthropoda</taxon>
        <taxon>Chelicerata</taxon>
        <taxon>Arachnida</taxon>
        <taxon>Acari</taxon>
        <taxon>Acariformes</taxon>
        <taxon>Sarcoptiformes</taxon>
        <taxon>Astigmata</taxon>
        <taxon>Psoroptidia</taxon>
        <taxon>Sarcoptoidea</taxon>
        <taxon>Sarcoptidae</taxon>
        <taxon>Sarcoptinae</taxon>
        <taxon>Sarcoptes</taxon>
    </lineage>
</organism>
<proteinExistence type="predicted"/>
<evidence type="ECO:0000313" key="6">
    <source>
        <dbReference type="EnsemblMetazoa" id="KAF7490491.1"/>
    </source>
</evidence>
<dbReference type="EMBL" id="WVUK01000062">
    <property type="protein sequence ID" value="KAF7490491.1"/>
    <property type="molecule type" value="Genomic_DNA"/>
</dbReference>
<dbReference type="PANTHER" id="PTHR46009:SF1">
    <property type="entry name" value="VACUOLAR PROTEIN SORTING-ASSOCIATED PROTEIN VTA1 HOMOLOG"/>
    <property type="match status" value="1"/>
</dbReference>
<keyword evidence="2" id="KW-0472">Membrane</keyword>
<dbReference type="GO" id="GO:0005771">
    <property type="term" value="C:multivesicular body"/>
    <property type="evidence" value="ECO:0007669"/>
    <property type="project" value="TreeGrafter"/>
</dbReference>
<dbReference type="Pfam" id="PF04652">
    <property type="entry name" value="Vta1"/>
    <property type="match status" value="1"/>
</dbReference>
<dbReference type="OrthoDB" id="391137at2759"/>
<feature type="domain" description="Vta1/callose synthase N-terminal" evidence="4">
    <location>
        <begin position="24"/>
        <end position="163"/>
    </location>
</feature>
<name>A0A834R841_SARSC</name>
<evidence type="ECO:0000256" key="2">
    <source>
        <dbReference type="ARBA" id="ARBA00023136"/>
    </source>
</evidence>
<dbReference type="Proteomes" id="UP000070412">
    <property type="component" value="Unassembled WGS sequence"/>
</dbReference>
<dbReference type="PANTHER" id="PTHR46009">
    <property type="entry name" value="VACUOLAR PROTEIN SORTING-ASSOCIATED PROTEIN VTA1 HOMOLOG"/>
    <property type="match status" value="1"/>
</dbReference>
<reference evidence="6" key="3">
    <citation type="submission" date="2022-06" db="UniProtKB">
        <authorList>
            <consortium name="EnsemblMetazoa"/>
        </authorList>
    </citation>
    <scope>IDENTIFICATION</scope>
</reference>
<dbReference type="EnsemblMetazoa" id="SSS_835s_mrna">
    <property type="protein sequence ID" value="KAF7490491.1"/>
    <property type="gene ID" value="SSS_835"/>
</dbReference>
<dbReference type="GO" id="GO:0032511">
    <property type="term" value="P:late endosome to vacuole transport via multivesicular body sorting pathway"/>
    <property type="evidence" value="ECO:0007669"/>
    <property type="project" value="InterPro"/>
</dbReference>
<dbReference type="AlphaFoldDB" id="A0A834R841"/>
<evidence type="ECO:0000256" key="1">
    <source>
        <dbReference type="ARBA" id="ARBA00004308"/>
    </source>
</evidence>
<protein>
    <submittedName>
        <fullName evidence="5">Vacuolar protein sorting-associated protein VTA1 -like protein</fullName>
    </submittedName>
</protein>
<sequence>MNRQTLETFLKQATTKPICKPYLPFLKMARDCFEQNPIISYWTLCYVVEAALKNHNKPSDDFRKFLLDIMSNLESEKKSRLDDSKFSNEKEAQTFIEEYGNKLIEKAEENDELLEKPETAYKLYLLASNIFQMFTVFVRDDAENAKRVKFCKWKAVECFKKKKELEENPELMKPKPIDDGDDTNESSDAGSNNPGTSSSIDSAPGQCPYPSQSFMPNICPYPSGNVACPTASESSSSILDSFDPLSPNANNGNDQVSQNTTTPPATPPTPFKNSNTIVTPTIDSNSNAGKNTSKTKAAEAAEQLDRLNQELASLNLSESDSKRAELLCESALYAIRANDLLTAVETLKQTLELLYKRAKK</sequence>